<evidence type="ECO:0000313" key="2">
    <source>
        <dbReference type="EMBL" id="MED6203366.1"/>
    </source>
</evidence>
<protein>
    <recommendedName>
        <fullName evidence="1">Retrotransposon gag domain-containing protein</fullName>
    </recommendedName>
</protein>
<gene>
    <name evidence="2" type="ORF">PIB30_114821</name>
</gene>
<comment type="caution">
    <text evidence="2">The sequence shown here is derived from an EMBL/GenBank/DDBJ whole genome shotgun (WGS) entry which is preliminary data.</text>
</comment>
<name>A0ABU6Y1D8_9FABA</name>
<evidence type="ECO:0000313" key="3">
    <source>
        <dbReference type="Proteomes" id="UP001341840"/>
    </source>
</evidence>
<sequence length="61" mass="7290">MITRFTKNIFYDHRTALKDLRQGGSVEEYQARFEELSNRVTGLNEEWLIYLFIAGLQEHLK</sequence>
<dbReference type="Proteomes" id="UP001341840">
    <property type="component" value="Unassembled WGS sequence"/>
</dbReference>
<keyword evidence="3" id="KW-1185">Reference proteome</keyword>
<feature type="non-terminal residue" evidence="2">
    <location>
        <position position="61"/>
    </location>
</feature>
<feature type="domain" description="Retrotransposon gag" evidence="1">
    <location>
        <begin position="12"/>
        <end position="58"/>
    </location>
</feature>
<reference evidence="2 3" key="1">
    <citation type="journal article" date="2023" name="Plants (Basel)">
        <title>Bridging the Gap: Combining Genomics and Transcriptomics Approaches to Understand Stylosanthes scabra, an Orphan Legume from the Brazilian Caatinga.</title>
        <authorList>
            <person name="Ferreira-Neto J.R.C."/>
            <person name="da Silva M.D."/>
            <person name="Binneck E."/>
            <person name="de Melo N.F."/>
            <person name="da Silva R.H."/>
            <person name="de Melo A.L.T.M."/>
            <person name="Pandolfi V."/>
            <person name="Bustamante F.O."/>
            <person name="Brasileiro-Vidal A.C."/>
            <person name="Benko-Iseppon A.M."/>
        </authorList>
    </citation>
    <scope>NUCLEOTIDE SEQUENCE [LARGE SCALE GENOMIC DNA]</scope>
    <source>
        <tissue evidence="2">Leaves</tissue>
    </source>
</reference>
<organism evidence="2 3">
    <name type="scientific">Stylosanthes scabra</name>
    <dbReference type="NCBI Taxonomy" id="79078"/>
    <lineage>
        <taxon>Eukaryota</taxon>
        <taxon>Viridiplantae</taxon>
        <taxon>Streptophyta</taxon>
        <taxon>Embryophyta</taxon>
        <taxon>Tracheophyta</taxon>
        <taxon>Spermatophyta</taxon>
        <taxon>Magnoliopsida</taxon>
        <taxon>eudicotyledons</taxon>
        <taxon>Gunneridae</taxon>
        <taxon>Pentapetalae</taxon>
        <taxon>rosids</taxon>
        <taxon>fabids</taxon>
        <taxon>Fabales</taxon>
        <taxon>Fabaceae</taxon>
        <taxon>Papilionoideae</taxon>
        <taxon>50 kb inversion clade</taxon>
        <taxon>dalbergioids sensu lato</taxon>
        <taxon>Dalbergieae</taxon>
        <taxon>Pterocarpus clade</taxon>
        <taxon>Stylosanthes</taxon>
    </lineage>
</organism>
<dbReference type="InterPro" id="IPR005162">
    <property type="entry name" value="Retrotrans_gag_dom"/>
</dbReference>
<proteinExistence type="predicted"/>
<evidence type="ECO:0000259" key="1">
    <source>
        <dbReference type="Pfam" id="PF03732"/>
    </source>
</evidence>
<dbReference type="Pfam" id="PF03732">
    <property type="entry name" value="Retrotrans_gag"/>
    <property type="match status" value="1"/>
</dbReference>
<dbReference type="EMBL" id="JASCZI010222571">
    <property type="protein sequence ID" value="MED6203366.1"/>
    <property type="molecule type" value="Genomic_DNA"/>
</dbReference>
<accession>A0ABU6Y1D8</accession>